<dbReference type="EMBL" id="JAGINU010000001">
    <property type="protein sequence ID" value="MBP2369905.1"/>
    <property type="molecule type" value="Genomic_DNA"/>
</dbReference>
<evidence type="ECO:0000313" key="2">
    <source>
        <dbReference type="Proteomes" id="UP001519295"/>
    </source>
</evidence>
<sequence length="40" mass="4144">MTTPYWADFTVGADLATLATPAQLSGVSVATYKLNILANG</sequence>
<organism evidence="1 2">
    <name type="scientific">Pseudonocardia parietis</name>
    <dbReference type="NCBI Taxonomy" id="570936"/>
    <lineage>
        <taxon>Bacteria</taxon>
        <taxon>Bacillati</taxon>
        <taxon>Actinomycetota</taxon>
        <taxon>Actinomycetes</taxon>
        <taxon>Pseudonocardiales</taxon>
        <taxon>Pseudonocardiaceae</taxon>
        <taxon>Pseudonocardia</taxon>
    </lineage>
</organism>
<comment type="caution">
    <text evidence="1">The sequence shown here is derived from an EMBL/GenBank/DDBJ whole genome shotgun (WGS) entry which is preliminary data.</text>
</comment>
<dbReference type="RefSeq" id="WP_281071859.1">
    <property type="nucleotide sequence ID" value="NZ_JAGINU010000001.1"/>
</dbReference>
<reference evidence="1 2" key="1">
    <citation type="submission" date="2021-03" db="EMBL/GenBank/DDBJ databases">
        <title>Sequencing the genomes of 1000 actinobacteria strains.</title>
        <authorList>
            <person name="Klenk H.-P."/>
        </authorList>
    </citation>
    <scope>NUCLEOTIDE SEQUENCE [LARGE SCALE GENOMIC DNA]</scope>
    <source>
        <strain evidence="1 2">DSM 45256</strain>
    </source>
</reference>
<evidence type="ECO:0000313" key="1">
    <source>
        <dbReference type="EMBL" id="MBP2369905.1"/>
    </source>
</evidence>
<keyword evidence="2" id="KW-1185">Reference proteome</keyword>
<dbReference type="Proteomes" id="UP001519295">
    <property type="component" value="Unassembled WGS sequence"/>
</dbReference>
<gene>
    <name evidence="1" type="ORF">JOF36_005601</name>
</gene>
<proteinExistence type="predicted"/>
<accession>A0ABS4W116</accession>
<protein>
    <submittedName>
        <fullName evidence="1">Uncharacterized protein</fullName>
    </submittedName>
</protein>
<name>A0ABS4W116_9PSEU</name>